<sequence length="174" mass="19480">MLLGSNAGTNPVTKDRPTKSETELIATLISQSRYAEAYLLLKNEATDNTATQYNLALCLYWAGSYREALMSLDKAQLFMPVNTGSGKTNPATDSFYKAIREKQNGLDDHRNPVTQKNIELTTQMVADGIVRLKTDCWLQLGEYARVIDIATPIAYKNYLNIFEALTIAKQHLNK</sequence>
<organism evidence="1 2">
    <name type="scientific">Mucilaginibacter conchicola</name>
    <dbReference type="NCBI Taxonomy" id="2303333"/>
    <lineage>
        <taxon>Bacteria</taxon>
        <taxon>Pseudomonadati</taxon>
        <taxon>Bacteroidota</taxon>
        <taxon>Sphingobacteriia</taxon>
        <taxon>Sphingobacteriales</taxon>
        <taxon>Sphingobacteriaceae</taxon>
        <taxon>Mucilaginibacter</taxon>
    </lineage>
</organism>
<dbReference type="Proteomes" id="UP000264217">
    <property type="component" value="Unassembled WGS sequence"/>
</dbReference>
<evidence type="ECO:0000313" key="1">
    <source>
        <dbReference type="EMBL" id="RFZ95626.1"/>
    </source>
</evidence>
<comment type="caution">
    <text evidence="1">The sequence shown here is derived from an EMBL/GenBank/DDBJ whole genome shotgun (WGS) entry which is preliminary data.</text>
</comment>
<gene>
    <name evidence="1" type="ORF">D0C36_08945</name>
</gene>
<dbReference type="RefSeq" id="WP_117391176.1">
    <property type="nucleotide sequence ID" value="NZ_QWDC01000001.1"/>
</dbReference>
<dbReference type="AlphaFoldDB" id="A0A372NZS7"/>
<dbReference type="OrthoDB" id="796284at2"/>
<evidence type="ECO:0008006" key="3">
    <source>
        <dbReference type="Google" id="ProtNLM"/>
    </source>
</evidence>
<protein>
    <recommendedName>
        <fullName evidence="3">Tetratricopeptide repeat protein</fullName>
    </recommendedName>
</protein>
<proteinExistence type="predicted"/>
<evidence type="ECO:0000313" key="2">
    <source>
        <dbReference type="Proteomes" id="UP000264217"/>
    </source>
</evidence>
<name>A0A372NZS7_9SPHI</name>
<reference evidence="1 2" key="1">
    <citation type="submission" date="2018-08" db="EMBL/GenBank/DDBJ databases">
        <title>Mucilaginibacter sp. MYSH2.</title>
        <authorList>
            <person name="Seo T."/>
        </authorList>
    </citation>
    <scope>NUCLEOTIDE SEQUENCE [LARGE SCALE GENOMIC DNA]</scope>
    <source>
        <strain evidence="1 2">MYSH2</strain>
    </source>
</reference>
<dbReference type="EMBL" id="QWDC01000001">
    <property type="protein sequence ID" value="RFZ95626.1"/>
    <property type="molecule type" value="Genomic_DNA"/>
</dbReference>
<accession>A0A372NZS7</accession>
<keyword evidence="2" id="KW-1185">Reference proteome</keyword>